<dbReference type="GO" id="GO:0032259">
    <property type="term" value="P:methylation"/>
    <property type="evidence" value="ECO:0007669"/>
    <property type="project" value="UniProtKB-KW"/>
</dbReference>
<evidence type="ECO:0000313" key="2">
    <source>
        <dbReference type="Proteomes" id="UP000051568"/>
    </source>
</evidence>
<dbReference type="PANTHER" id="PTHR35276">
    <property type="entry name" value="S-ADENOSYL-L-METHIONINE-DEPENDENT METHYLTRANSFERASES SUPERFAMILY PROTEIN"/>
    <property type="match status" value="1"/>
</dbReference>
<organism evidence="1 2">
    <name type="scientific">Pediococcus cellicola</name>
    <dbReference type="NCBI Taxonomy" id="319652"/>
    <lineage>
        <taxon>Bacteria</taxon>
        <taxon>Bacillati</taxon>
        <taxon>Bacillota</taxon>
        <taxon>Bacilli</taxon>
        <taxon>Lactobacillales</taxon>
        <taxon>Lactobacillaceae</taxon>
        <taxon>Pediococcus</taxon>
    </lineage>
</organism>
<dbReference type="InterPro" id="IPR029063">
    <property type="entry name" value="SAM-dependent_MTases_sf"/>
</dbReference>
<dbReference type="Pfam" id="PF06962">
    <property type="entry name" value="rRNA_methylase"/>
    <property type="match status" value="1"/>
</dbReference>
<dbReference type="PANTHER" id="PTHR35276:SF1">
    <property type="entry name" value="TRNA (MNM(5)S(2)U34)-METHYLTRANSFERASE, CHLOROPLASTIC"/>
    <property type="match status" value="1"/>
</dbReference>
<gene>
    <name evidence="1" type="ORF">IV80_GL000348</name>
</gene>
<dbReference type="Proteomes" id="UP000051568">
    <property type="component" value="Unassembled WGS sequence"/>
</dbReference>
<dbReference type="InterPro" id="IPR010719">
    <property type="entry name" value="MnmM_MeTrfase"/>
</dbReference>
<dbReference type="Gene3D" id="3.40.50.150">
    <property type="entry name" value="Vaccinia Virus protein VP39"/>
    <property type="match status" value="1"/>
</dbReference>
<dbReference type="GO" id="GO:0008168">
    <property type="term" value="F:methyltransferase activity"/>
    <property type="evidence" value="ECO:0007669"/>
    <property type="project" value="UniProtKB-KW"/>
</dbReference>
<evidence type="ECO:0000313" key="1">
    <source>
        <dbReference type="EMBL" id="KRN67804.1"/>
    </source>
</evidence>
<dbReference type="OrthoDB" id="9792989at2"/>
<protein>
    <submittedName>
        <fullName evidence="1">SAM-dependent methyltransferase</fullName>
    </submittedName>
</protein>
<dbReference type="EMBL" id="JQBR01000001">
    <property type="protein sequence ID" value="KRN67804.1"/>
    <property type="molecule type" value="Genomic_DNA"/>
</dbReference>
<comment type="caution">
    <text evidence="1">The sequence shown here is derived from an EMBL/GenBank/DDBJ whole genome shotgun (WGS) entry which is preliminary data.</text>
</comment>
<dbReference type="AlphaFoldDB" id="A0A0R2IZK7"/>
<dbReference type="PATRIC" id="fig|319652.3.peg.351"/>
<keyword evidence="1" id="KW-0808">Transferase</keyword>
<sequence>MNLESALRFSHTLLDQVVQQGDTVIDATVGNGNDTIYLASAVGKTGRVYGFDVQQAALDTTKTQLVLTGLLPQTTLIHDGHENLSVHLPSETTLAAAIFNLGYLPGSDKQTITHGKTTISAVQQCLTYLQRGGLVVIVSYYGHPGGKEELSELKTFLQALPQKQFQVLNYQFINQQNEPPILFAIQKR</sequence>
<reference evidence="1 2" key="1">
    <citation type="journal article" date="2015" name="Genome Announc.">
        <title>Expanding the biotechnology potential of lactobacilli through comparative genomics of 213 strains and associated genera.</title>
        <authorList>
            <person name="Sun Z."/>
            <person name="Harris H.M."/>
            <person name="McCann A."/>
            <person name="Guo C."/>
            <person name="Argimon S."/>
            <person name="Zhang W."/>
            <person name="Yang X."/>
            <person name="Jeffery I.B."/>
            <person name="Cooney J.C."/>
            <person name="Kagawa T.F."/>
            <person name="Liu W."/>
            <person name="Song Y."/>
            <person name="Salvetti E."/>
            <person name="Wrobel A."/>
            <person name="Rasinkangas P."/>
            <person name="Parkhill J."/>
            <person name="Rea M.C."/>
            <person name="O'Sullivan O."/>
            <person name="Ritari J."/>
            <person name="Douillard F.P."/>
            <person name="Paul Ross R."/>
            <person name="Yang R."/>
            <person name="Briner A.E."/>
            <person name="Felis G.E."/>
            <person name="de Vos W.M."/>
            <person name="Barrangou R."/>
            <person name="Klaenhammer T.R."/>
            <person name="Caufield P.W."/>
            <person name="Cui Y."/>
            <person name="Zhang H."/>
            <person name="O'Toole P.W."/>
        </authorList>
    </citation>
    <scope>NUCLEOTIDE SEQUENCE [LARGE SCALE GENOMIC DNA]</scope>
    <source>
        <strain evidence="1 2">DSM 17757</strain>
    </source>
</reference>
<keyword evidence="2" id="KW-1185">Reference proteome</keyword>
<dbReference type="SUPFAM" id="SSF53335">
    <property type="entry name" value="S-adenosyl-L-methionine-dependent methyltransferases"/>
    <property type="match status" value="1"/>
</dbReference>
<dbReference type="RefSeq" id="WP_057748582.1">
    <property type="nucleotide sequence ID" value="NZ_BJVH01000001.1"/>
</dbReference>
<proteinExistence type="predicted"/>
<dbReference type="STRING" id="319652.IV80_GL000348"/>
<accession>A0A0R2IZK7</accession>
<name>A0A0R2IZK7_9LACO</name>
<keyword evidence="1" id="KW-0489">Methyltransferase</keyword>